<comment type="similarity">
    <text evidence="1 4">Belongs to the glycosyl hydrolase 3 family.</text>
</comment>
<sequence>MKRIYHYIFILLVIASCAKSKSQISSNKEAIIASKVDSLLGLMTLDEKIEQLAGIGFDTKPNERLGIPVLKMTDGPVGIRWSEATALPAAVSLASTWDLPLLYKVGQLLGKETKARGRNFFLGPCVNIHRFPIGGRNFESFGEDPYLAGQIAIPYIQGVQSEDVLACVKHFACNNQEWQRSHVNAVVDERALHEIYLPAFKAAVQEADVWTVMTSYNKVNGKWTAENDYLLDTVLKKKWGFKGFVVSDWGAAHSTVGGMHAGLDLEMPFGAFYNDSLIKKALHKKEITEAIIDDKVKRLLRVRFEANMFSPEEQPSVNILKSLEHKNIAYEAAVNGMVLLKNENKMLPIDAKKVKKVAVIGPNAAFSRVGGGGSSKVTPFYAISPLEGLKNKLGEDVELNYALGATITDDIRIIENTYFEEVDGKKGLEASYFGNVKCEGTPHFIRNDKDVNFLWYYDAPSWDFHGADDENYFSVRWKGKLKAPKSGVYKFHVMHNDGVRLSINDKKLIDKWEDNKGSTIEEVKINLRAGEVYDLQLDYYNNGHVSEIKLGWEIPDIDLIQEAVDVAKKSDLAIVFIGLSDHFEGEGRDREFLVLKNQDKLIKKVKEANPNTIVVIISGTPPIIENWADDVPAIVQAWFGGQEGGNALADILLGNRNPSGKLPATFYKSQNDSPGFLDYKNENLQSVYSEGIYVGYRYLDKKGLQVRYPFGHGLSYTNFTYQNPSLKQLDKNTFEVKMTLRNAGETAGAEVVQLYVKPMHTSVERPEKELKSFKKVFLKPNEQQDITFVLKKEAFQYYDIAIHDWKVDKGEYNILIGSSSKDIRQTIKSLSIN</sequence>
<dbReference type="Pfam" id="PF00933">
    <property type="entry name" value="Glyco_hydro_3"/>
    <property type="match status" value="1"/>
</dbReference>
<dbReference type="Gene3D" id="2.60.40.10">
    <property type="entry name" value="Immunoglobulins"/>
    <property type="match status" value="1"/>
</dbReference>
<accession>A0ABU7XQ15</accession>
<keyword evidence="7" id="KW-1185">Reference proteome</keyword>
<dbReference type="InterPro" id="IPR011658">
    <property type="entry name" value="PA14_dom"/>
</dbReference>
<organism evidence="6 7">
    <name type="scientific">Flavivirga spongiicola</name>
    <dbReference type="NCBI Taxonomy" id="421621"/>
    <lineage>
        <taxon>Bacteria</taxon>
        <taxon>Pseudomonadati</taxon>
        <taxon>Bacteroidota</taxon>
        <taxon>Flavobacteriia</taxon>
        <taxon>Flavobacteriales</taxon>
        <taxon>Flavobacteriaceae</taxon>
        <taxon>Flavivirga</taxon>
    </lineage>
</organism>
<dbReference type="InterPro" id="IPR001764">
    <property type="entry name" value="Glyco_hydro_3_N"/>
</dbReference>
<dbReference type="InterPro" id="IPR036962">
    <property type="entry name" value="Glyco_hydro_3_N_sf"/>
</dbReference>
<dbReference type="Gene3D" id="2.60.120.260">
    <property type="entry name" value="Galactose-binding domain-like"/>
    <property type="match status" value="1"/>
</dbReference>
<evidence type="ECO:0000259" key="5">
    <source>
        <dbReference type="PROSITE" id="PS51820"/>
    </source>
</evidence>
<dbReference type="PANTHER" id="PTHR42715">
    <property type="entry name" value="BETA-GLUCOSIDASE"/>
    <property type="match status" value="1"/>
</dbReference>
<dbReference type="InterPro" id="IPR036881">
    <property type="entry name" value="Glyco_hydro_3_C_sf"/>
</dbReference>
<dbReference type="Pfam" id="PF01915">
    <property type="entry name" value="Glyco_hydro_3_C"/>
    <property type="match status" value="1"/>
</dbReference>
<dbReference type="InterPro" id="IPR037524">
    <property type="entry name" value="PA14/GLEYA"/>
</dbReference>
<dbReference type="PROSITE" id="PS00775">
    <property type="entry name" value="GLYCOSYL_HYDROL_F3"/>
    <property type="match status" value="1"/>
</dbReference>
<dbReference type="InterPro" id="IPR050288">
    <property type="entry name" value="Cellulose_deg_GH3"/>
</dbReference>
<keyword evidence="4" id="KW-0326">Glycosidase</keyword>
<name>A0ABU7XQ15_9FLAO</name>
<dbReference type="InterPro" id="IPR026891">
    <property type="entry name" value="Fn3-like"/>
</dbReference>
<dbReference type="SMART" id="SM00758">
    <property type="entry name" value="PA14"/>
    <property type="match status" value="1"/>
</dbReference>
<dbReference type="InterPro" id="IPR002772">
    <property type="entry name" value="Glyco_hydro_3_C"/>
</dbReference>
<dbReference type="PANTHER" id="PTHR42715:SF10">
    <property type="entry name" value="BETA-GLUCOSIDASE"/>
    <property type="match status" value="1"/>
</dbReference>
<evidence type="ECO:0000313" key="6">
    <source>
        <dbReference type="EMBL" id="MEF3832817.1"/>
    </source>
</evidence>
<keyword evidence="2 4" id="KW-0378">Hydrolase</keyword>
<dbReference type="SUPFAM" id="SSF51445">
    <property type="entry name" value="(Trans)glycosidases"/>
    <property type="match status" value="1"/>
</dbReference>
<feature type="domain" description="PA14" evidence="5">
    <location>
        <begin position="423"/>
        <end position="568"/>
    </location>
</feature>
<evidence type="ECO:0000256" key="3">
    <source>
        <dbReference type="ARBA" id="ARBA00023277"/>
    </source>
</evidence>
<dbReference type="GO" id="GO:0016787">
    <property type="term" value="F:hydrolase activity"/>
    <property type="evidence" value="ECO:0007669"/>
    <property type="project" value="UniProtKB-KW"/>
</dbReference>
<evidence type="ECO:0000313" key="7">
    <source>
        <dbReference type="Proteomes" id="UP001337305"/>
    </source>
</evidence>
<proteinExistence type="inferred from homology"/>
<dbReference type="InterPro" id="IPR019800">
    <property type="entry name" value="Glyco_hydro_3_AS"/>
</dbReference>
<comment type="caution">
    <text evidence="6">The sequence shown here is derived from an EMBL/GenBank/DDBJ whole genome shotgun (WGS) entry which is preliminary data.</text>
</comment>
<dbReference type="PRINTS" id="PR00133">
    <property type="entry name" value="GLHYDRLASE3"/>
</dbReference>
<keyword evidence="3" id="KW-0119">Carbohydrate metabolism</keyword>
<dbReference type="PROSITE" id="PS51820">
    <property type="entry name" value="PA14"/>
    <property type="match status" value="1"/>
</dbReference>
<dbReference type="Pfam" id="PF14310">
    <property type="entry name" value="Fn3-like"/>
    <property type="match status" value="1"/>
</dbReference>
<dbReference type="EMBL" id="JAODOP010000004">
    <property type="protein sequence ID" value="MEF3832817.1"/>
    <property type="molecule type" value="Genomic_DNA"/>
</dbReference>
<dbReference type="Gene3D" id="3.20.20.300">
    <property type="entry name" value="Glycoside hydrolase, family 3, N-terminal domain"/>
    <property type="match status" value="1"/>
</dbReference>
<protein>
    <submittedName>
        <fullName evidence="6">Glycoside hydrolase family 3 C-terminal domain-containing protein</fullName>
    </submittedName>
</protein>
<dbReference type="RefSeq" id="WP_303305185.1">
    <property type="nucleotide sequence ID" value="NZ_JAODOP010000004.1"/>
</dbReference>
<dbReference type="InterPro" id="IPR013783">
    <property type="entry name" value="Ig-like_fold"/>
</dbReference>
<dbReference type="InterPro" id="IPR017853">
    <property type="entry name" value="GH"/>
</dbReference>
<dbReference type="Pfam" id="PF07691">
    <property type="entry name" value="PA14"/>
    <property type="match status" value="1"/>
</dbReference>
<dbReference type="SUPFAM" id="SSF52279">
    <property type="entry name" value="Beta-D-glucan exohydrolase, C-terminal domain"/>
    <property type="match status" value="1"/>
</dbReference>
<evidence type="ECO:0000256" key="1">
    <source>
        <dbReference type="ARBA" id="ARBA00005336"/>
    </source>
</evidence>
<dbReference type="PROSITE" id="PS51257">
    <property type="entry name" value="PROKAR_LIPOPROTEIN"/>
    <property type="match status" value="1"/>
</dbReference>
<reference evidence="6 7" key="1">
    <citation type="submission" date="2022-09" db="EMBL/GenBank/DDBJ databases">
        <title>Genome sequencing of Flavivirga sp. MEBiC05379.</title>
        <authorList>
            <person name="Oh H.-M."/>
            <person name="Kwon K.K."/>
            <person name="Park M.J."/>
            <person name="Yang S.-H."/>
        </authorList>
    </citation>
    <scope>NUCLEOTIDE SEQUENCE [LARGE SCALE GENOMIC DNA]</scope>
    <source>
        <strain evidence="6 7">MEBiC05379</strain>
    </source>
</reference>
<evidence type="ECO:0000256" key="4">
    <source>
        <dbReference type="RuleBase" id="RU361161"/>
    </source>
</evidence>
<dbReference type="Proteomes" id="UP001337305">
    <property type="component" value="Unassembled WGS sequence"/>
</dbReference>
<dbReference type="SMART" id="SM01217">
    <property type="entry name" value="Fn3_like"/>
    <property type="match status" value="1"/>
</dbReference>
<dbReference type="Gene3D" id="3.40.50.1700">
    <property type="entry name" value="Glycoside hydrolase family 3 C-terminal domain"/>
    <property type="match status" value="1"/>
</dbReference>
<gene>
    <name evidence="6" type="ORF">N1F79_06725</name>
</gene>
<evidence type="ECO:0000256" key="2">
    <source>
        <dbReference type="ARBA" id="ARBA00022801"/>
    </source>
</evidence>